<feature type="transmembrane region" description="Helical" evidence="2">
    <location>
        <begin position="390"/>
        <end position="406"/>
    </location>
</feature>
<comment type="caution">
    <text evidence="4">The sequence shown here is derived from an EMBL/GenBank/DDBJ whole genome shotgun (WGS) entry which is preliminary data.</text>
</comment>
<dbReference type="InterPro" id="IPR036609">
    <property type="entry name" value="LCCL_sf"/>
</dbReference>
<keyword evidence="2" id="KW-1133">Transmembrane helix</keyword>
<evidence type="ECO:0000256" key="1">
    <source>
        <dbReference type="SAM" id="MobiDB-lite"/>
    </source>
</evidence>
<dbReference type="Proteomes" id="UP001148614">
    <property type="component" value="Unassembled WGS sequence"/>
</dbReference>
<dbReference type="AlphaFoldDB" id="A0A9W8TR47"/>
<keyword evidence="5" id="KW-1185">Reference proteome</keyword>
<dbReference type="PANTHER" id="PTHR31331:SF8">
    <property type="entry name" value="LCCL DOMAIN PROTEIN (AFU_ORTHOLOGUE AFUA_5G02970)"/>
    <property type="match status" value="1"/>
</dbReference>
<feature type="compositionally biased region" description="Low complexity" evidence="1">
    <location>
        <begin position="1"/>
        <end position="16"/>
    </location>
</feature>
<dbReference type="Gene3D" id="2.170.130.20">
    <property type="entry name" value="LCCL-like domain"/>
    <property type="match status" value="1"/>
</dbReference>
<dbReference type="PROSITE" id="PS50820">
    <property type="entry name" value="LCCL"/>
    <property type="match status" value="1"/>
</dbReference>
<feature type="transmembrane region" description="Helical" evidence="2">
    <location>
        <begin position="121"/>
        <end position="140"/>
    </location>
</feature>
<proteinExistence type="predicted"/>
<feature type="transmembrane region" description="Helical" evidence="2">
    <location>
        <begin position="501"/>
        <end position="520"/>
    </location>
</feature>
<gene>
    <name evidence="4" type="ORF">NPX13_g2357</name>
</gene>
<accession>A0A9W8TR47</accession>
<dbReference type="InterPro" id="IPR051957">
    <property type="entry name" value="CRISP-LCCL_domain"/>
</dbReference>
<evidence type="ECO:0000313" key="5">
    <source>
        <dbReference type="Proteomes" id="UP001148614"/>
    </source>
</evidence>
<evidence type="ECO:0000256" key="2">
    <source>
        <dbReference type="SAM" id="Phobius"/>
    </source>
</evidence>
<dbReference type="EMBL" id="JANPWZ010000244">
    <property type="protein sequence ID" value="KAJ3578216.1"/>
    <property type="molecule type" value="Genomic_DNA"/>
</dbReference>
<feature type="domain" description="LCCL" evidence="3">
    <location>
        <begin position="170"/>
        <end position="275"/>
    </location>
</feature>
<keyword evidence="2" id="KW-0472">Membrane</keyword>
<dbReference type="Pfam" id="PF03815">
    <property type="entry name" value="LCCL"/>
    <property type="match status" value="1"/>
</dbReference>
<feature type="transmembrane region" description="Helical" evidence="2">
    <location>
        <begin position="426"/>
        <end position="447"/>
    </location>
</feature>
<evidence type="ECO:0000259" key="3">
    <source>
        <dbReference type="PROSITE" id="PS50820"/>
    </source>
</evidence>
<feature type="transmembrane region" description="Helical" evidence="2">
    <location>
        <begin position="459"/>
        <end position="481"/>
    </location>
</feature>
<dbReference type="InterPro" id="IPR004043">
    <property type="entry name" value="LCCL"/>
</dbReference>
<dbReference type="SUPFAM" id="SSF69848">
    <property type="entry name" value="LCCL domain"/>
    <property type="match status" value="1"/>
</dbReference>
<evidence type="ECO:0000313" key="4">
    <source>
        <dbReference type="EMBL" id="KAJ3578216.1"/>
    </source>
</evidence>
<organism evidence="4 5">
    <name type="scientific">Xylaria arbuscula</name>
    <dbReference type="NCBI Taxonomy" id="114810"/>
    <lineage>
        <taxon>Eukaryota</taxon>
        <taxon>Fungi</taxon>
        <taxon>Dikarya</taxon>
        <taxon>Ascomycota</taxon>
        <taxon>Pezizomycotina</taxon>
        <taxon>Sordariomycetes</taxon>
        <taxon>Xylariomycetidae</taxon>
        <taxon>Xylariales</taxon>
        <taxon>Xylariaceae</taxon>
        <taxon>Xylaria</taxon>
    </lineage>
</organism>
<feature type="transmembrane region" description="Helical" evidence="2">
    <location>
        <begin position="303"/>
        <end position="336"/>
    </location>
</feature>
<keyword evidence="2" id="KW-0812">Transmembrane</keyword>
<reference evidence="4" key="1">
    <citation type="submission" date="2022-07" db="EMBL/GenBank/DDBJ databases">
        <title>Genome Sequence of Xylaria arbuscula.</title>
        <authorList>
            <person name="Buettner E."/>
        </authorList>
    </citation>
    <scope>NUCLEOTIDE SEQUENCE</scope>
    <source>
        <strain evidence="4">VT107</strain>
    </source>
</reference>
<dbReference type="SMART" id="SM00603">
    <property type="entry name" value="LCCL"/>
    <property type="match status" value="1"/>
</dbReference>
<dbReference type="VEuPathDB" id="FungiDB:F4678DRAFT_192954"/>
<sequence length="661" mass="73618">MSNSRTDSRSSSPASSDLENQQRRPLRRHSLDDDIITPADSDGSDCSDDRVTPRFMQDQQSSWKRFKWVPYPARRVVDTVVRWAKGPSPPRIWKIDPFFPKIQHAPLRLLDRAVPDKRHRLWLFFAYFAAWILTFALVFWRSQITSEIEGWGEPSDISCGVTYWSKNNGCGIDGVDCRPFDNSSFAFRCPGNCASYRTLNPRAVGAQEVVYAPLIVGGPPDPSNELNPVYRGDSYICGAAIHSGVISGSQGGCGVVSLIGEQRDYVATNRHGIQSFGFDSNFPLSFTFLPGIECEAKDARWSLLAISVAFTAVLSLFTASSAAFFFATFIIAFWQVGLASDRPLSGSFGPLFSNLLGKFIPAVFCAWVFYDKMGVRRTLRGLTAQVEKTVLWLGGCWVGALTNYTFDFIPIQRLTGHDLEQQPGAKAALSIIVIVLTVIVVGQIWCFQQEARLVRYLKLYVLFIVAILIALALPGFNLRIHHYILALLLIPGTSIQTRLSLLYQGILVGFFVNGIARWGFDPVLQTSAALQGDAQLGSALPMLLPPIINASLASITFQWKIPSNIRYDGISILVNDVERFRGFFGEKGDDEFIWTRDNSSVMNEYFRFAYVQGTSAGDYTRAGTWSTTLDWVEMAPGPSRVKGRNLVLDDASIIEDLRKLH</sequence>
<feature type="region of interest" description="Disordered" evidence="1">
    <location>
        <begin position="1"/>
        <end position="52"/>
    </location>
</feature>
<dbReference type="PANTHER" id="PTHR31331">
    <property type="entry name" value="LCCL DOMAIN PROTEIN (AFU_ORTHOLOGUE AFUA_5G08630)"/>
    <property type="match status" value="1"/>
</dbReference>
<feature type="transmembrane region" description="Helical" evidence="2">
    <location>
        <begin position="348"/>
        <end position="370"/>
    </location>
</feature>
<protein>
    <recommendedName>
        <fullName evidence="3">LCCL domain-containing protein</fullName>
    </recommendedName>
</protein>
<name>A0A9W8TR47_9PEZI</name>